<feature type="transmembrane region" description="Helical" evidence="10">
    <location>
        <begin position="6"/>
        <end position="29"/>
    </location>
</feature>
<dbReference type="GO" id="GO:0005886">
    <property type="term" value="C:plasma membrane"/>
    <property type="evidence" value="ECO:0007669"/>
    <property type="project" value="UniProtKB-SubCell"/>
</dbReference>
<evidence type="ECO:0000256" key="10">
    <source>
        <dbReference type="RuleBase" id="RU351113"/>
    </source>
</evidence>
<evidence type="ECO:0000256" key="7">
    <source>
        <dbReference type="ARBA" id="ARBA00023136"/>
    </source>
</evidence>
<feature type="transmembrane region" description="Helical" evidence="10">
    <location>
        <begin position="260"/>
        <end position="280"/>
    </location>
</feature>
<reference evidence="11" key="1">
    <citation type="submission" date="2011-02" db="EMBL/GenBank/DDBJ databases">
        <title>The genome of the leaf-cutting ant Acromyrmex echinatior suggests key adaptations to social evolution and fungus farming.</title>
        <authorList>
            <person name="Nygaard S."/>
            <person name="Zhang G."/>
        </authorList>
    </citation>
    <scope>NUCLEOTIDE SEQUENCE</scope>
</reference>
<feature type="transmembrane region" description="Helical" evidence="10">
    <location>
        <begin position="154"/>
        <end position="177"/>
    </location>
</feature>
<sequence length="373" mass="43561">MFLGSLYLSLCLFLMVQILPKFLDIVIPLNESRPLKLLGLATFFFDQEKYFIPIFIHMTIALLVEATTILATETMSLVYIQHICGLFKITRFFDFFNSCLEISFFFLLVLGTSSLSINMFRMRDLIERIRLDWNELNNAHELEIIKKYSAIGRLITLFTILFVYLAIFSFILTQLLLNFVLDITTATNESRIRHLSAEIEVFIDQQKYFTPLLLYLFLIVLCGITTVIAMETLCMSYTQHACGLFEIAKFIEMTKVNFEWMYFIAIPFSVLTLSINLYRLSRLIMTEAYGDLITTLLFVLGQFWYLFFCNYIGQEVIDHSSDIFYKTYNIQWYMAPLKVQKLLLFVMRKSMRCCTLMIGGLFIPSLEGFATVK</sequence>
<dbReference type="Pfam" id="PF02949">
    <property type="entry name" value="7tm_6"/>
    <property type="match status" value="1"/>
</dbReference>
<evidence type="ECO:0000256" key="8">
    <source>
        <dbReference type="ARBA" id="ARBA00023170"/>
    </source>
</evidence>
<evidence type="ECO:0000256" key="1">
    <source>
        <dbReference type="ARBA" id="ARBA00004651"/>
    </source>
</evidence>
<evidence type="ECO:0000256" key="2">
    <source>
        <dbReference type="ARBA" id="ARBA00022475"/>
    </source>
</evidence>
<dbReference type="GO" id="GO:0007165">
    <property type="term" value="P:signal transduction"/>
    <property type="evidence" value="ECO:0007669"/>
    <property type="project" value="UniProtKB-KW"/>
</dbReference>
<dbReference type="GO" id="GO:0005549">
    <property type="term" value="F:odorant binding"/>
    <property type="evidence" value="ECO:0007669"/>
    <property type="project" value="InterPro"/>
</dbReference>
<evidence type="ECO:0000313" key="11">
    <source>
        <dbReference type="EMBL" id="EGI61354.1"/>
    </source>
</evidence>
<keyword evidence="3 10" id="KW-0716">Sensory transduction</keyword>
<dbReference type="Proteomes" id="UP000007755">
    <property type="component" value="Unassembled WGS sequence"/>
</dbReference>
<keyword evidence="8 10" id="KW-0675">Receptor</keyword>
<keyword evidence="4 10" id="KW-0812">Transmembrane</keyword>
<keyword evidence="7 10" id="KW-0472">Membrane</keyword>
<dbReference type="GO" id="GO:0004984">
    <property type="term" value="F:olfactory receptor activity"/>
    <property type="evidence" value="ECO:0007669"/>
    <property type="project" value="InterPro"/>
</dbReference>
<evidence type="ECO:0000256" key="5">
    <source>
        <dbReference type="ARBA" id="ARBA00022725"/>
    </source>
</evidence>
<keyword evidence="9 10" id="KW-0807">Transducer</keyword>
<feature type="transmembrane region" description="Helical" evidence="10">
    <location>
        <begin position="50"/>
        <end position="71"/>
    </location>
</feature>
<dbReference type="PANTHER" id="PTHR21137">
    <property type="entry name" value="ODORANT RECEPTOR"/>
    <property type="match status" value="1"/>
</dbReference>
<keyword evidence="6 10" id="KW-1133">Transmembrane helix</keyword>
<feature type="transmembrane region" description="Helical" evidence="10">
    <location>
        <begin position="212"/>
        <end position="230"/>
    </location>
</feature>
<evidence type="ECO:0000256" key="4">
    <source>
        <dbReference type="ARBA" id="ARBA00022692"/>
    </source>
</evidence>
<dbReference type="EMBL" id="GL888412">
    <property type="protein sequence ID" value="EGI61354.1"/>
    <property type="molecule type" value="Genomic_DNA"/>
</dbReference>
<dbReference type="InterPro" id="IPR004117">
    <property type="entry name" value="7tm6_olfct_rcpt"/>
</dbReference>
<evidence type="ECO:0000313" key="12">
    <source>
        <dbReference type="Proteomes" id="UP000007755"/>
    </source>
</evidence>
<gene>
    <name evidence="11" type="ORF">G5I_10349</name>
</gene>
<evidence type="ECO:0000256" key="9">
    <source>
        <dbReference type="ARBA" id="ARBA00023224"/>
    </source>
</evidence>
<proteinExistence type="inferred from homology"/>
<keyword evidence="12" id="KW-1185">Reference proteome</keyword>
<feature type="transmembrane region" description="Helical" evidence="10">
    <location>
        <begin position="292"/>
        <end position="313"/>
    </location>
</feature>
<dbReference type="OrthoDB" id="6617147at2759"/>
<keyword evidence="2" id="KW-1003">Cell membrane</keyword>
<accession>F4WWN2</accession>
<comment type="similarity">
    <text evidence="10">Belongs to the insect chemoreceptor superfamily. Heteromeric odorant receptor channel (TC 1.A.69) family.</text>
</comment>
<name>F4WWN2_ACREC</name>
<organism evidence="12">
    <name type="scientific">Acromyrmex echinatior</name>
    <name type="common">Panamanian leafcutter ant</name>
    <name type="synonym">Acromyrmex octospinosus echinatior</name>
    <dbReference type="NCBI Taxonomy" id="103372"/>
    <lineage>
        <taxon>Eukaryota</taxon>
        <taxon>Metazoa</taxon>
        <taxon>Ecdysozoa</taxon>
        <taxon>Arthropoda</taxon>
        <taxon>Hexapoda</taxon>
        <taxon>Insecta</taxon>
        <taxon>Pterygota</taxon>
        <taxon>Neoptera</taxon>
        <taxon>Endopterygota</taxon>
        <taxon>Hymenoptera</taxon>
        <taxon>Apocrita</taxon>
        <taxon>Aculeata</taxon>
        <taxon>Formicoidea</taxon>
        <taxon>Formicidae</taxon>
        <taxon>Myrmicinae</taxon>
        <taxon>Acromyrmex</taxon>
    </lineage>
</organism>
<keyword evidence="5 10" id="KW-0552">Olfaction</keyword>
<dbReference type="PANTHER" id="PTHR21137:SF35">
    <property type="entry name" value="ODORANT RECEPTOR 19A-RELATED"/>
    <property type="match status" value="1"/>
</dbReference>
<comment type="subcellular location">
    <subcellularLocation>
        <location evidence="1 10">Cell membrane</location>
        <topology evidence="1 10">Multi-pass membrane protein</topology>
    </subcellularLocation>
</comment>
<evidence type="ECO:0000256" key="3">
    <source>
        <dbReference type="ARBA" id="ARBA00022606"/>
    </source>
</evidence>
<dbReference type="eggNOG" id="ENOG502TBUG">
    <property type="taxonomic scope" value="Eukaryota"/>
</dbReference>
<protein>
    <recommendedName>
        <fullName evidence="10">Odorant receptor</fullName>
    </recommendedName>
</protein>
<feature type="transmembrane region" description="Helical" evidence="10">
    <location>
        <begin position="102"/>
        <end position="120"/>
    </location>
</feature>
<dbReference type="AlphaFoldDB" id="F4WWN2"/>
<dbReference type="InParanoid" id="F4WWN2"/>
<evidence type="ECO:0000256" key="6">
    <source>
        <dbReference type="ARBA" id="ARBA00022989"/>
    </source>
</evidence>